<reference evidence="3" key="1">
    <citation type="submission" date="2020-12" db="EMBL/GenBank/DDBJ databases">
        <title>Bacterial taxonomy.</title>
        <authorList>
            <person name="Pan X."/>
        </authorList>
    </citation>
    <scope>NUCLEOTIDE SEQUENCE</scope>
    <source>
        <strain evidence="3">B2012</strain>
    </source>
</reference>
<dbReference type="GO" id="GO:0061928">
    <property type="term" value="F:glutathione specific gamma-glutamylcyclotransferase activity"/>
    <property type="evidence" value="ECO:0007669"/>
    <property type="project" value="UniProtKB-EC"/>
</dbReference>
<evidence type="ECO:0000256" key="1">
    <source>
        <dbReference type="ARBA" id="ARBA00012344"/>
    </source>
</evidence>
<keyword evidence="2" id="KW-0456">Lyase</keyword>
<dbReference type="CDD" id="cd06661">
    <property type="entry name" value="GGCT_like"/>
    <property type="match status" value="1"/>
</dbReference>
<dbReference type="GO" id="GO:0006751">
    <property type="term" value="P:glutathione catabolic process"/>
    <property type="evidence" value="ECO:0007669"/>
    <property type="project" value="InterPro"/>
</dbReference>
<protein>
    <recommendedName>
        <fullName evidence="1">glutathione-specific gamma-glutamylcyclotransferase</fullName>
        <ecNumber evidence="1">4.3.2.7</ecNumber>
    </recommendedName>
</protein>
<dbReference type="EC" id="4.3.2.7" evidence="1"/>
<dbReference type="Gene3D" id="3.10.490.10">
    <property type="entry name" value="Gamma-glutamyl cyclotransferase-like"/>
    <property type="match status" value="1"/>
</dbReference>
<proteinExistence type="predicted"/>
<dbReference type="RefSeq" id="WP_198883087.1">
    <property type="nucleotide sequence ID" value="NZ_JAEKJA010000013.1"/>
</dbReference>
<dbReference type="PANTHER" id="PTHR12192:SF2">
    <property type="entry name" value="GLUTATHIONE-SPECIFIC GAMMA-GLUTAMYLCYCLOTRANSFERASE 2"/>
    <property type="match status" value="1"/>
</dbReference>
<dbReference type="EMBL" id="JAEKJA010000013">
    <property type="protein sequence ID" value="MBJ3777184.1"/>
    <property type="molecule type" value="Genomic_DNA"/>
</dbReference>
<gene>
    <name evidence="3" type="ORF">JCR33_15870</name>
</gene>
<dbReference type="InterPro" id="IPR013024">
    <property type="entry name" value="GGCT-like"/>
</dbReference>
<dbReference type="SUPFAM" id="SSF110857">
    <property type="entry name" value="Gamma-glutamyl cyclotransferase-like"/>
    <property type="match status" value="1"/>
</dbReference>
<sequence length="177" mass="20009">MSLYVFGYGSLMWRPDFPYEEKQFATIRGRHRRLCVYSFVHRGTEDRPGLVMGLDRGGACRGVAFRVADRDHDDVVAYLRAREQVTSVYLEKIVPTTLADGRNVAALTYVVDRTHRQYAGRLSLDETVTQVRGAIGRSGRNEDYVLATADLLHEAGIADPRLSTLAERLRQEAEISF</sequence>
<accession>A0A934II69</accession>
<dbReference type="InterPro" id="IPR036568">
    <property type="entry name" value="GGCT-like_sf"/>
</dbReference>
<organism evidence="3 4">
    <name type="scientific">Acuticoccus mangrovi</name>
    <dbReference type="NCBI Taxonomy" id="2796142"/>
    <lineage>
        <taxon>Bacteria</taxon>
        <taxon>Pseudomonadati</taxon>
        <taxon>Pseudomonadota</taxon>
        <taxon>Alphaproteobacteria</taxon>
        <taxon>Hyphomicrobiales</taxon>
        <taxon>Amorphaceae</taxon>
        <taxon>Acuticoccus</taxon>
    </lineage>
</organism>
<dbReference type="Pfam" id="PF04752">
    <property type="entry name" value="ChaC"/>
    <property type="match status" value="1"/>
</dbReference>
<dbReference type="PANTHER" id="PTHR12192">
    <property type="entry name" value="CATION TRANSPORT PROTEIN CHAC-RELATED"/>
    <property type="match status" value="1"/>
</dbReference>
<keyword evidence="4" id="KW-1185">Reference proteome</keyword>
<dbReference type="AlphaFoldDB" id="A0A934II69"/>
<name>A0A934II69_9HYPH</name>
<evidence type="ECO:0000313" key="3">
    <source>
        <dbReference type="EMBL" id="MBJ3777184.1"/>
    </source>
</evidence>
<evidence type="ECO:0000256" key="2">
    <source>
        <dbReference type="ARBA" id="ARBA00023239"/>
    </source>
</evidence>
<comment type="caution">
    <text evidence="3">The sequence shown here is derived from an EMBL/GenBank/DDBJ whole genome shotgun (WGS) entry which is preliminary data.</text>
</comment>
<dbReference type="GO" id="GO:0005737">
    <property type="term" value="C:cytoplasm"/>
    <property type="evidence" value="ECO:0007669"/>
    <property type="project" value="TreeGrafter"/>
</dbReference>
<dbReference type="InterPro" id="IPR006840">
    <property type="entry name" value="ChaC"/>
</dbReference>
<dbReference type="Proteomes" id="UP000609531">
    <property type="component" value="Unassembled WGS sequence"/>
</dbReference>
<evidence type="ECO:0000313" key="4">
    <source>
        <dbReference type="Proteomes" id="UP000609531"/>
    </source>
</evidence>